<dbReference type="Pfam" id="PF06985">
    <property type="entry name" value="HET"/>
    <property type="match status" value="1"/>
</dbReference>
<feature type="domain" description="Heterokaryon incompatibility" evidence="1">
    <location>
        <begin position="53"/>
        <end position="189"/>
    </location>
</feature>
<dbReference type="Proteomes" id="UP001174691">
    <property type="component" value="Unassembled WGS sequence"/>
</dbReference>
<dbReference type="EMBL" id="JANBVN010000017">
    <property type="protein sequence ID" value="KAJ9161929.1"/>
    <property type="molecule type" value="Genomic_DNA"/>
</dbReference>
<dbReference type="AlphaFoldDB" id="A0AA38W0I1"/>
<protein>
    <submittedName>
        <fullName evidence="2">HET-domain-containing protein</fullName>
    </submittedName>
</protein>
<dbReference type="InterPro" id="IPR010730">
    <property type="entry name" value="HET"/>
</dbReference>
<proteinExistence type="predicted"/>
<evidence type="ECO:0000313" key="2">
    <source>
        <dbReference type="EMBL" id="KAJ9161929.1"/>
    </source>
</evidence>
<comment type="caution">
    <text evidence="2">The sequence shown here is derived from an EMBL/GenBank/DDBJ whole genome shotgun (WGS) entry which is preliminary data.</text>
</comment>
<evidence type="ECO:0000313" key="3">
    <source>
        <dbReference type="Proteomes" id="UP001174691"/>
    </source>
</evidence>
<dbReference type="InterPro" id="IPR052895">
    <property type="entry name" value="HetReg/Transcr_Mod"/>
</dbReference>
<accession>A0AA38W0I1</accession>
<dbReference type="PANTHER" id="PTHR24148:SF64">
    <property type="entry name" value="HETEROKARYON INCOMPATIBILITY DOMAIN-CONTAINING PROTEIN"/>
    <property type="match status" value="1"/>
</dbReference>
<keyword evidence="3" id="KW-1185">Reference proteome</keyword>
<name>A0AA38W0I1_9PEZI</name>
<gene>
    <name evidence="2" type="ORF">NKR19_g1787</name>
</gene>
<organism evidence="2 3">
    <name type="scientific">Coniochaeta hoffmannii</name>
    <dbReference type="NCBI Taxonomy" id="91930"/>
    <lineage>
        <taxon>Eukaryota</taxon>
        <taxon>Fungi</taxon>
        <taxon>Dikarya</taxon>
        <taxon>Ascomycota</taxon>
        <taxon>Pezizomycotina</taxon>
        <taxon>Sordariomycetes</taxon>
        <taxon>Sordariomycetidae</taxon>
        <taxon>Coniochaetales</taxon>
        <taxon>Coniochaetaceae</taxon>
        <taxon>Coniochaeta</taxon>
    </lineage>
</organism>
<dbReference type="Pfam" id="PF26639">
    <property type="entry name" value="Het-6_barrel"/>
    <property type="match status" value="1"/>
</dbReference>
<dbReference type="PANTHER" id="PTHR24148">
    <property type="entry name" value="ANKYRIN REPEAT DOMAIN-CONTAINING PROTEIN 39 HOMOLOG-RELATED"/>
    <property type="match status" value="1"/>
</dbReference>
<evidence type="ECO:0000259" key="1">
    <source>
        <dbReference type="Pfam" id="PF06985"/>
    </source>
</evidence>
<reference evidence="2" key="1">
    <citation type="submission" date="2022-07" db="EMBL/GenBank/DDBJ databases">
        <title>Fungi with potential for degradation of polypropylene.</title>
        <authorList>
            <person name="Gostincar C."/>
        </authorList>
    </citation>
    <scope>NUCLEOTIDE SEQUENCE</scope>
    <source>
        <strain evidence="2">EXF-13287</strain>
    </source>
</reference>
<sequence>MDLMDMDPSTTGALYEPLAASDAFRLMVLQPGQRHDPIMVQLRAVSATSVPEYDALSYVWGDPETTVRVLCNGLFTNITVNLHAALVQVRSPHTARVLWADALCINQKDKQERSQQVTIMGSIYSRARLVLVCMGCSSDGGAAARIASFLAEYGRVMKGTAPPTHDPRWQAFGPLLQKPWFTRAWVLQEVGLARNPRVVYDNVDFNYRDLMAAVKWLTFHDSGFAARMGIPGLLIHTLWTNWSGNFVQDPFLRHCALLDLLDHGALLQCRDPRDHIYAFLGHPLAVAAGKTGRPIIPNYEKDVNQVYKEATRFLLHQSGIRALSSAEHDEDTLADLSTPSWVVRWNVGYTTNNIHLHPTAPYKACDSRSLENMTLRGDILRVLGIQADTVKEVYLMDLRHHSFEIVFTHKATGRTGTLEDLLSYIEGPSTRRIYPGPQELALASTLCIGRIAVGDEPNFLEAWTVFRNWNRPDLPAKVARAPANALRVEKLWHMMMTGCQGRVMVVTEEGRLGLASHCSRQGDVCCVFDGGSVPFLLRPFHGHDKGVQTTGDYKLVGEAYVHGVMQGEAVGLLERGQAIERVFNIC</sequence>